<dbReference type="InterPro" id="IPR001878">
    <property type="entry name" value="Znf_CCHC"/>
</dbReference>
<dbReference type="Proteomes" id="UP001652582">
    <property type="component" value="Unplaced"/>
</dbReference>
<keyword evidence="5" id="KW-1185">Reference proteome</keyword>
<feature type="region of interest" description="Disordered" evidence="3">
    <location>
        <begin position="1"/>
        <end position="86"/>
    </location>
</feature>
<organism evidence="5 6">
    <name type="scientific">Bicyclus anynana</name>
    <name type="common">Squinting bush brown butterfly</name>
    <dbReference type="NCBI Taxonomy" id="110368"/>
    <lineage>
        <taxon>Eukaryota</taxon>
        <taxon>Metazoa</taxon>
        <taxon>Ecdysozoa</taxon>
        <taxon>Arthropoda</taxon>
        <taxon>Hexapoda</taxon>
        <taxon>Insecta</taxon>
        <taxon>Pterygota</taxon>
        <taxon>Neoptera</taxon>
        <taxon>Endopterygota</taxon>
        <taxon>Lepidoptera</taxon>
        <taxon>Glossata</taxon>
        <taxon>Ditrysia</taxon>
        <taxon>Papilionoidea</taxon>
        <taxon>Nymphalidae</taxon>
        <taxon>Satyrinae</taxon>
        <taxon>Satyrini</taxon>
        <taxon>Mycalesina</taxon>
        <taxon>Bicyclus</taxon>
    </lineage>
</organism>
<proteinExistence type="predicted"/>
<feature type="compositionally biased region" description="Basic residues" evidence="3">
    <location>
        <begin position="1"/>
        <end position="11"/>
    </location>
</feature>
<evidence type="ECO:0000256" key="2">
    <source>
        <dbReference type="SAM" id="Coils"/>
    </source>
</evidence>
<protein>
    <submittedName>
        <fullName evidence="6">Uncharacterized protein LOC112057620</fullName>
    </submittedName>
</protein>
<gene>
    <name evidence="6" type="primary">LOC112057620</name>
</gene>
<dbReference type="AlphaFoldDB" id="A0A6J1P7P4"/>
<dbReference type="GeneID" id="112057620"/>
<dbReference type="PROSITE" id="PS50158">
    <property type="entry name" value="ZF_CCHC"/>
    <property type="match status" value="1"/>
</dbReference>
<name>A0A6J1P7P4_BICAN</name>
<accession>A0A6J1P7P4</accession>
<dbReference type="RefSeq" id="XP_023953835.2">
    <property type="nucleotide sequence ID" value="XM_024098067.2"/>
</dbReference>
<dbReference type="KEGG" id="bany:112057620"/>
<keyword evidence="1" id="KW-0863">Zinc-finger</keyword>
<keyword evidence="1" id="KW-0479">Metal-binding</keyword>
<reference evidence="6" key="1">
    <citation type="submission" date="2025-08" db="UniProtKB">
        <authorList>
            <consortium name="RefSeq"/>
        </authorList>
    </citation>
    <scope>IDENTIFICATION</scope>
</reference>
<evidence type="ECO:0000313" key="6">
    <source>
        <dbReference type="RefSeq" id="XP_023953835.2"/>
    </source>
</evidence>
<dbReference type="GO" id="GO:0008270">
    <property type="term" value="F:zinc ion binding"/>
    <property type="evidence" value="ECO:0007669"/>
    <property type="project" value="UniProtKB-KW"/>
</dbReference>
<keyword evidence="2" id="KW-0175">Coiled coil</keyword>
<feature type="compositionally biased region" description="Polar residues" evidence="3">
    <location>
        <begin position="43"/>
        <end position="72"/>
    </location>
</feature>
<feature type="domain" description="CCHC-type" evidence="4">
    <location>
        <begin position="526"/>
        <end position="539"/>
    </location>
</feature>
<evidence type="ECO:0000259" key="4">
    <source>
        <dbReference type="PROSITE" id="PS50158"/>
    </source>
</evidence>
<keyword evidence="1" id="KW-0862">Zinc</keyword>
<evidence type="ECO:0000313" key="5">
    <source>
        <dbReference type="Proteomes" id="UP001652582"/>
    </source>
</evidence>
<feature type="compositionally biased region" description="Polar residues" evidence="3">
    <location>
        <begin position="16"/>
        <end position="30"/>
    </location>
</feature>
<sequence length="600" mass="66412">MVRRMNKKSPKKALSTKATISCYSESTSQAPERAGSIADSVESGGSTQSDFASAAGSPSQTAQESPSRTRCSSEGDMLATSTPDHGCKTVLSQKLRSDAPLLRIKAQIRAASEANIERSLVQAEEPKEAGGDEDSYFVSDISAVGGGALHEMPRLANTLLQKTKSRLEESRNISREIREDVCSGLHGLHEMIMRLADSRNRHIADKERAKVSYERRISQMEAKHTAAWKAHVGSLEEAHKEATMAIKATQKETEAVRWIALEAEELLKEHAKTLEGKSLKENAPAIPSEPLDAIQCDIALLRLEVGNLSQAILESTPPKQTQSPSSEFRHIERIGNPREVKTYAGIVSQPKPETRQQFPLLVESTDPRDTGDEVIKKLKTSVNVIELGVGIGSIRKRKNQKVLVACDSKQERDIMEKAIREGPRKLTVSQIKAKNPLLKLTGVIRETTDKNLEEAILNQNRSLLVDIANQEERAVRVVRRTKGRTTEICNVVIEVSPSLHRSLRDQKLRIGYQVIPASDQSPIVQCFRCMGFGHFAKECHSHQICGHCAGAHDSRECLNKSEAPQCANCTSKEAKHPAYSPTCPEWQRWDRIARSSVQYC</sequence>
<dbReference type="GO" id="GO:0003676">
    <property type="term" value="F:nucleic acid binding"/>
    <property type="evidence" value="ECO:0007669"/>
    <property type="project" value="InterPro"/>
</dbReference>
<feature type="coiled-coil region" evidence="2">
    <location>
        <begin position="160"/>
        <end position="252"/>
    </location>
</feature>
<dbReference type="OrthoDB" id="10022108at2759"/>
<evidence type="ECO:0000256" key="3">
    <source>
        <dbReference type="SAM" id="MobiDB-lite"/>
    </source>
</evidence>
<evidence type="ECO:0000256" key="1">
    <source>
        <dbReference type="PROSITE-ProRule" id="PRU00047"/>
    </source>
</evidence>